<evidence type="ECO:0000313" key="8">
    <source>
        <dbReference type="Proteomes" id="UP000271374"/>
    </source>
</evidence>
<keyword evidence="8" id="KW-1185">Reference proteome</keyword>
<accession>A0A3S0IJ77</accession>
<feature type="transmembrane region" description="Helical" evidence="6">
    <location>
        <begin position="242"/>
        <end position="271"/>
    </location>
</feature>
<keyword evidence="5 6" id="KW-0472">Membrane</keyword>
<evidence type="ECO:0000256" key="6">
    <source>
        <dbReference type="SAM" id="Phobius"/>
    </source>
</evidence>
<feature type="transmembrane region" description="Helical" evidence="6">
    <location>
        <begin position="31"/>
        <end position="55"/>
    </location>
</feature>
<evidence type="ECO:0000256" key="3">
    <source>
        <dbReference type="ARBA" id="ARBA00022692"/>
    </source>
</evidence>
<organism evidence="7 8">
    <name type="scientific">Bacillus yapensis</name>
    <dbReference type="NCBI Taxonomy" id="2492960"/>
    <lineage>
        <taxon>Bacteria</taxon>
        <taxon>Bacillati</taxon>
        <taxon>Bacillota</taxon>
        <taxon>Bacilli</taxon>
        <taxon>Bacillales</taxon>
        <taxon>Bacillaceae</taxon>
        <taxon>Bacillus</taxon>
    </lineage>
</organism>
<keyword evidence="4 6" id="KW-1133">Transmembrane helix</keyword>
<comment type="caution">
    <text evidence="7">The sequence shown here is derived from an EMBL/GenBank/DDBJ whole genome shotgun (WGS) entry which is preliminary data.</text>
</comment>
<feature type="transmembrane region" description="Helical" evidence="6">
    <location>
        <begin position="219"/>
        <end position="236"/>
    </location>
</feature>
<comment type="subcellular location">
    <subcellularLocation>
        <location evidence="1">Membrane</location>
        <topology evidence="1">Multi-pass membrane protein</topology>
    </subcellularLocation>
</comment>
<dbReference type="GO" id="GO:0055085">
    <property type="term" value="P:transmembrane transport"/>
    <property type="evidence" value="ECO:0007669"/>
    <property type="project" value="TreeGrafter"/>
</dbReference>
<feature type="transmembrane region" description="Helical" evidence="6">
    <location>
        <begin position="278"/>
        <end position="300"/>
    </location>
</feature>
<dbReference type="GO" id="GO:0016020">
    <property type="term" value="C:membrane"/>
    <property type="evidence" value="ECO:0007669"/>
    <property type="project" value="UniProtKB-SubCell"/>
</dbReference>
<protein>
    <submittedName>
        <fullName evidence="7">AI-2E family transporter</fullName>
    </submittedName>
</protein>
<dbReference type="RefSeq" id="WP_126407240.1">
    <property type="nucleotide sequence ID" value="NZ_RXNT01000003.1"/>
</dbReference>
<evidence type="ECO:0000256" key="5">
    <source>
        <dbReference type="ARBA" id="ARBA00023136"/>
    </source>
</evidence>
<gene>
    <name evidence="7" type="ORF">EKG37_05715</name>
</gene>
<feature type="transmembrane region" description="Helical" evidence="6">
    <location>
        <begin position="153"/>
        <end position="178"/>
    </location>
</feature>
<dbReference type="OrthoDB" id="9793390at2"/>
<keyword evidence="3 6" id="KW-0812">Transmembrane</keyword>
<dbReference type="Pfam" id="PF01594">
    <property type="entry name" value="AI-2E_transport"/>
    <property type="match status" value="1"/>
</dbReference>
<evidence type="ECO:0000313" key="7">
    <source>
        <dbReference type="EMBL" id="RTR35376.1"/>
    </source>
</evidence>
<dbReference type="PANTHER" id="PTHR21716:SF15">
    <property type="entry name" value="TRANSPORT PROTEIN YRRI-RELATED"/>
    <property type="match status" value="1"/>
</dbReference>
<comment type="similarity">
    <text evidence="2">Belongs to the autoinducer-2 exporter (AI-2E) (TC 2.A.86) family.</text>
</comment>
<evidence type="ECO:0000256" key="2">
    <source>
        <dbReference type="ARBA" id="ARBA00009773"/>
    </source>
</evidence>
<feature type="transmembrane region" description="Helical" evidence="6">
    <location>
        <begin position="312"/>
        <end position="338"/>
    </location>
</feature>
<dbReference type="EMBL" id="RXNT01000003">
    <property type="protein sequence ID" value="RTR35376.1"/>
    <property type="molecule type" value="Genomic_DNA"/>
</dbReference>
<reference evidence="7 8" key="1">
    <citation type="submission" date="2018-12" db="EMBL/GenBank/DDBJ databases">
        <title>Bacillus yapensis draft genome sequence.</title>
        <authorList>
            <person name="Yu L."/>
            <person name="Xu X."/>
            <person name="Tang X."/>
        </authorList>
    </citation>
    <scope>NUCLEOTIDE SEQUENCE [LARGE SCALE GENOMIC DNA]</scope>
    <source>
        <strain evidence="7 8">XXST-01</strain>
    </source>
</reference>
<proteinExistence type="inferred from homology"/>
<name>A0A3S0IJ77_9BACI</name>
<feature type="transmembrane region" description="Helical" evidence="6">
    <location>
        <begin position="7"/>
        <end position="25"/>
    </location>
</feature>
<evidence type="ECO:0000256" key="1">
    <source>
        <dbReference type="ARBA" id="ARBA00004141"/>
    </source>
</evidence>
<evidence type="ECO:0000256" key="4">
    <source>
        <dbReference type="ARBA" id="ARBA00022989"/>
    </source>
</evidence>
<dbReference type="InterPro" id="IPR002549">
    <property type="entry name" value="AI-2E-like"/>
</dbReference>
<dbReference type="Proteomes" id="UP000271374">
    <property type="component" value="Unassembled WGS sequence"/>
</dbReference>
<dbReference type="PANTHER" id="PTHR21716">
    <property type="entry name" value="TRANSMEMBRANE PROTEIN"/>
    <property type="match status" value="1"/>
</dbReference>
<dbReference type="AlphaFoldDB" id="A0A3S0IJ77"/>
<feature type="transmembrane region" description="Helical" evidence="6">
    <location>
        <begin position="67"/>
        <end position="89"/>
    </location>
</feature>
<sequence length="358" mass="40261">MDIRLKWFYRLGFLLLLFFVIYIFLKLKPIWLPIAHNIVLILSPFLISAFITYLLHPIVEKLHESFLPRWLAISIIYFLFFGGLGFAIYKGIPAFIIQLRDLTENAPILANQYRNWIRLIQQQSSEWPEGVQDMIDQGILAAETTLDRLLSKALAILLSIVNSILIIALIPFITFYMLKDINLIKKSAWYLTPRKWRKSGIRFLHDVDESLGGYIRGQILVGVTLGSIAALLFWIVKMKYPLLLGSIVGITNIIPYFGAIIALVPIIIIAATMSVKMVITSSIIVLILQFTEGNILSPLIVGKSLHMHPLMIMLALLAGGELGGVVGLIVAVPILAIIKVSLVHARDHFIQAKIKTED</sequence>